<dbReference type="EMBL" id="CP159362">
    <property type="protein sequence ID" value="XCN69608.1"/>
    <property type="molecule type" value="Genomic_DNA"/>
</dbReference>
<reference evidence="2" key="2">
    <citation type="submission" date="2024-07" db="EMBL/GenBank/DDBJ databases">
        <title>A complete genome sequence for Pseudomonas syringae CC1417.</title>
        <authorList>
            <person name="Baltrus D.A."/>
        </authorList>
    </citation>
    <scope>NUCLEOTIDE SEQUENCE</scope>
    <source>
        <strain evidence="2">CC1417</strain>
    </source>
</reference>
<accession>A0AAU8LLR9</accession>
<protein>
    <submittedName>
        <fullName evidence="2">Uncharacterized protein</fullName>
    </submittedName>
</protein>
<name>A0AAU8LLR9_PSESX</name>
<proteinExistence type="predicted"/>
<gene>
    <name evidence="2" type="ORF">N011_10115</name>
</gene>
<organism evidence="2">
    <name type="scientific">Pseudomonas syringae CC1417</name>
    <dbReference type="NCBI Taxonomy" id="1357272"/>
    <lineage>
        <taxon>Bacteria</taxon>
        <taxon>Pseudomonadati</taxon>
        <taxon>Pseudomonadota</taxon>
        <taxon>Gammaproteobacteria</taxon>
        <taxon>Pseudomonadales</taxon>
        <taxon>Pseudomonadaceae</taxon>
        <taxon>Pseudomonas</taxon>
        <taxon>Pseudomonas syringae</taxon>
    </lineage>
</organism>
<reference evidence="2" key="1">
    <citation type="journal article" date="2014" name="Genome Announc.">
        <title>Draft Genome Sequences of a Phylogenetically Diverse Suite of Pseudomonas syringae Strains from Multiple Source Populations.</title>
        <authorList>
            <person name="Baltrus D.A."/>
            <person name="Yourstone S."/>
            <person name="Lind A."/>
            <person name="Guilbaud C."/>
            <person name="Sands D.C."/>
            <person name="Jones C.D."/>
            <person name="Morris C.E."/>
            <person name="Dangl J.L."/>
        </authorList>
    </citation>
    <scope>NUCLEOTIDE SEQUENCE</scope>
    <source>
        <strain evidence="2">CC1417</strain>
    </source>
</reference>
<evidence type="ECO:0000256" key="1">
    <source>
        <dbReference type="SAM" id="MobiDB-lite"/>
    </source>
</evidence>
<dbReference type="AlphaFoldDB" id="A0AAU8LLR9"/>
<sequence length="222" mass="23963">MAEVDRLSKLDLSKFELKQIESAIKVSDAPPVRNSSNAVEIAATEVDKSDKPELNVAQSALRTFVGVDQYIKAHPEQKEGVTAVMAFVQGPKGMVQLALYNVLGQTPLRENLIAELATYSDIVGHKLANGMEGIELDKQYQDEDELIGGGQFFSSILIGVMQKRKGKGEEGPKGTIPENMSPIGTGRSGAFNEAKRQSGIPTSQQLSRTVPDVDKRGNPQPG</sequence>
<evidence type="ECO:0000313" key="2">
    <source>
        <dbReference type="EMBL" id="XCN69608.1"/>
    </source>
</evidence>
<feature type="compositionally biased region" description="Basic and acidic residues" evidence="1">
    <location>
        <begin position="211"/>
        <end position="222"/>
    </location>
</feature>
<feature type="compositionally biased region" description="Polar residues" evidence="1">
    <location>
        <begin position="199"/>
        <end position="208"/>
    </location>
</feature>
<feature type="region of interest" description="Disordered" evidence="1">
    <location>
        <begin position="164"/>
        <end position="222"/>
    </location>
</feature>
<dbReference type="RefSeq" id="WP_024686659.1">
    <property type="nucleotide sequence ID" value="NZ_CP159362.1"/>
</dbReference>